<comment type="function">
    <text evidence="8">Methylates the carboxyl group of the C-terminal leucine residue of protein phosphatase 2A catalytic subunits to form alpha-leucine ester residues.</text>
</comment>
<keyword evidence="12" id="KW-1185">Reference proteome</keyword>
<protein>
    <recommendedName>
        <fullName evidence="4 8">Leucine carboxyl methyltransferase 1</fullName>
        <ecNumber evidence="3 8">2.1.1.233</ecNumber>
    </recommendedName>
</protein>
<evidence type="ECO:0000256" key="9">
    <source>
        <dbReference type="PIRSR" id="PIRSR016305-1"/>
    </source>
</evidence>
<proteinExistence type="inferred from homology"/>
<dbReference type="EMBL" id="LNZH02000211">
    <property type="protein sequence ID" value="OCB85110.1"/>
    <property type="molecule type" value="Genomic_DNA"/>
</dbReference>
<accession>A0A9Q5MZD1</accession>
<evidence type="ECO:0000256" key="6">
    <source>
        <dbReference type="ARBA" id="ARBA00022679"/>
    </source>
</evidence>
<keyword evidence="6 8" id="KW-0808">Transferase</keyword>
<feature type="binding site" evidence="9">
    <location>
        <begin position="213"/>
        <end position="214"/>
    </location>
    <ligand>
        <name>S-adenosyl-L-methionine</name>
        <dbReference type="ChEBI" id="CHEBI:59789"/>
    </ligand>
</feature>
<dbReference type="OrthoDB" id="203237at2759"/>
<evidence type="ECO:0000256" key="8">
    <source>
        <dbReference type="PIRNR" id="PIRNR016305"/>
    </source>
</evidence>
<evidence type="ECO:0000313" key="12">
    <source>
        <dbReference type="Proteomes" id="UP000757232"/>
    </source>
</evidence>
<feature type="region of interest" description="Disordered" evidence="10">
    <location>
        <begin position="1"/>
        <end position="30"/>
    </location>
</feature>
<comment type="catalytic activity">
    <reaction evidence="1 8">
        <text>[phosphatase 2A protein]-C-terminal L-leucine + S-adenosyl-L-methionine = [phosphatase 2A protein]-C-terminal L-leucine methyl ester + S-adenosyl-L-homocysteine</text>
        <dbReference type="Rhea" id="RHEA:48544"/>
        <dbReference type="Rhea" id="RHEA-COMP:12134"/>
        <dbReference type="Rhea" id="RHEA-COMP:12135"/>
        <dbReference type="ChEBI" id="CHEBI:57856"/>
        <dbReference type="ChEBI" id="CHEBI:59789"/>
        <dbReference type="ChEBI" id="CHEBI:90516"/>
        <dbReference type="ChEBI" id="CHEBI:90517"/>
        <dbReference type="EC" id="2.1.1.233"/>
    </reaction>
</comment>
<dbReference type="PANTHER" id="PTHR13600">
    <property type="entry name" value="LEUCINE CARBOXYL METHYLTRANSFERASE"/>
    <property type="match status" value="1"/>
</dbReference>
<dbReference type="SUPFAM" id="SSF53335">
    <property type="entry name" value="S-adenosyl-L-methionine-dependent methyltransferases"/>
    <property type="match status" value="1"/>
</dbReference>
<feature type="binding site" evidence="9">
    <location>
        <position position="111"/>
    </location>
    <ligand>
        <name>S-adenosyl-L-methionine</name>
        <dbReference type="ChEBI" id="CHEBI:59789"/>
    </ligand>
</feature>
<dbReference type="Proteomes" id="UP000757232">
    <property type="component" value="Unassembled WGS sequence"/>
</dbReference>
<organism evidence="11 12">
    <name type="scientific">Sanghuangporus baumii</name>
    <name type="common">Phellinus baumii</name>
    <dbReference type="NCBI Taxonomy" id="108892"/>
    <lineage>
        <taxon>Eukaryota</taxon>
        <taxon>Fungi</taxon>
        <taxon>Dikarya</taxon>
        <taxon>Basidiomycota</taxon>
        <taxon>Agaricomycotina</taxon>
        <taxon>Agaricomycetes</taxon>
        <taxon>Hymenochaetales</taxon>
        <taxon>Hymenochaetaceae</taxon>
        <taxon>Sanghuangporus</taxon>
    </lineage>
</organism>
<comment type="similarity">
    <text evidence="2 8">Belongs to the methyltransferase superfamily. LCMT family.</text>
</comment>
<dbReference type="AlphaFoldDB" id="A0A9Q5MZD1"/>
<dbReference type="Pfam" id="PF04072">
    <property type="entry name" value="LCM"/>
    <property type="match status" value="1"/>
</dbReference>
<evidence type="ECO:0000313" key="11">
    <source>
        <dbReference type="EMBL" id="OCB85110.1"/>
    </source>
</evidence>
<feature type="binding site" evidence="9">
    <location>
        <position position="245"/>
    </location>
    <ligand>
        <name>S-adenosyl-L-methionine</name>
        <dbReference type="ChEBI" id="CHEBI:59789"/>
    </ligand>
</feature>
<sequence>MPRGGLSSAHKSEEQALAGKVCQSEEESKQSRVAQPYVVRWRIEADRPTMFPTRLQDRDAPVRETDNDALLARLSAVQKGYLKDPFVHFFVPRAHLQQPRPPLINIGTWVRSESIDRLVDAWLDLCESERKQCQIISLGAGSDTRFWRLATSDRSKSIAKYVEIDFAEITTKKAMPIKKNKDLLAVLGEPNDVALTNGGTSLRSPTYNLLAADLRKPPVVFLEPALVGGTPPLVDLNMPALLLFECVLAYMQPNESSAIVSWFMDCFRGSAPIGAIVYEMFGLNDPFGRVMKNNLKVECIQLPGAEPYTSYDSLPRRFTAHGFKLAKALTLKEIRNSRLPAEDVERNLRLETLDEVEELDLVLDHYAITWGANWPDSEDNVTSKWTDWDMKWSTI</sequence>
<dbReference type="PIRSF" id="PIRSF016305">
    <property type="entry name" value="LCM_mtfrase"/>
    <property type="match status" value="1"/>
</dbReference>
<dbReference type="PANTHER" id="PTHR13600:SF21">
    <property type="entry name" value="LEUCINE CARBOXYL METHYLTRANSFERASE 1"/>
    <property type="match status" value="1"/>
</dbReference>
<dbReference type="EC" id="2.1.1.233" evidence="3 8"/>
<evidence type="ECO:0000256" key="5">
    <source>
        <dbReference type="ARBA" id="ARBA00022603"/>
    </source>
</evidence>
<evidence type="ECO:0000256" key="7">
    <source>
        <dbReference type="ARBA" id="ARBA00022691"/>
    </source>
</evidence>
<dbReference type="GO" id="GO:0018423">
    <property type="term" value="F:protein C-terminal leucine carboxyl O-methyltransferase activity"/>
    <property type="evidence" value="ECO:0007669"/>
    <property type="project" value="UniProtKB-EC"/>
</dbReference>
<dbReference type="GO" id="GO:0032259">
    <property type="term" value="P:methylation"/>
    <property type="evidence" value="ECO:0007669"/>
    <property type="project" value="UniProtKB-KW"/>
</dbReference>
<evidence type="ECO:0000256" key="3">
    <source>
        <dbReference type="ARBA" id="ARBA00012834"/>
    </source>
</evidence>
<feature type="binding site" evidence="9">
    <location>
        <position position="139"/>
    </location>
    <ligand>
        <name>S-adenosyl-L-methionine</name>
        <dbReference type="ChEBI" id="CHEBI:59789"/>
    </ligand>
</feature>
<evidence type="ECO:0000256" key="10">
    <source>
        <dbReference type="SAM" id="MobiDB-lite"/>
    </source>
</evidence>
<comment type="caution">
    <text evidence="11">The sequence shown here is derived from an EMBL/GenBank/DDBJ whole genome shotgun (WGS) entry which is preliminary data.</text>
</comment>
<gene>
    <name evidence="11" type="ORF">A7U60_g7735</name>
</gene>
<evidence type="ECO:0000256" key="4">
    <source>
        <dbReference type="ARBA" id="ARBA00017497"/>
    </source>
</evidence>
<dbReference type="InterPro" id="IPR029063">
    <property type="entry name" value="SAM-dependent_MTases_sf"/>
</dbReference>
<dbReference type="Gene3D" id="3.40.50.150">
    <property type="entry name" value="Vaccinia Virus protein VP39"/>
    <property type="match status" value="1"/>
</dbReference>
<reference evidence="11" key="1">
    <citation type="submission" date="2016-06" db="EMBL/GenBank/DDBJ databases">
        <title>Draft Genome sequence of the fungus Inonotus baumii.</title>
        <authorList>
            <person name="Zhu H."/>
            <person name="Lin W."/>
        </authorList>
    </citation>
    <scope>NUCLEOTIDE SEQUENCE</scope>
    <source>
        <strain evidence="11">821</strain>
    </source>
</reference>
<dbReference type="InterPro" id="IPR016651">
    <property type="entry name" value="LCMT1"/>
</dbReference>
<evidence type="ECO:0000256" key="1">
    <source>
        <dbReference type="ARBA" id="ARBA00000724"/>
    </source>
</evidence>
<name>A0A9Q5MZD1_SANBA</name>
<evidence type="ECO:0000256" key="2">
    <source>
        <dbReference type="ARBA" id="ARBA00010703"/>
    </source>
</evidence>
<dbReference type="InterPro" id="IPR007213">
    <property type="entry name" value="Ppm1/Ppm2/Tcmp"/>
</dbReference>
<keyword evidence="7 8" id="KW-0949">S-adenosyl-L-methionine</keyword>
<keyword evidence="5 8" id="KW-0489">Methyltransferase</keyword>